<dbReference type="AlphaFoldDB" id="A0A972FV79"/>
<keyword evidence="3" id="KW-1185">Reference proteome</keyword>
<feature type="compositionally biased region" description="Polar residues" evidence="1">
    <location>
        <begin position="258"/>
        <end position="268"/>
    </location>
</feature>
<dbReference type="Proteomes" id="UP000712080">
    <property type="component" value="Unassembled WGS sequence"/>
</dbReference>
<evidence type="ECO:0000256" key="1">
    <source>
        <dbReference type="SAM" id="MobiDB-lite"/>
    </source>
</evidence>
<accession>A0A972FV79</accession>
<feature type="region of interest" description="Disordered" evidence="1">
    <location>
        <begin position="258"/>
        <end position="282"/>
    </location>
</feature>
<evidence type="ECO:0000313" key="2">
    <source>
        <dbReference type="EMBL" id="NMH28235.1"/>
    </source>
</evidence>
<feature type="region of interest" description="Disordered" evidence="1">
    <location>
        <begin position="1"/>
        <end position="20"/>
    </location>
</feature>
<dbReference type="EMBL" id="JAAMPU010000105">
    <property type="protein sequence ID" value="NMH28235.1"/>
    <property type="molecule type" value="Genomic_DNA"/>
</dbReference>
<name>A0A972FV79_9FLAO</name>
<reference evidence="2" key="1">
    <citation type="submission" date="2020-02" db="EMBL/GenBank/DDBJ databases">
        <title>Flavobacterium sp. genome.</title>
        <authorList>
            <person name="Jung H.S."/>
            <person name="Baek J.H."/>
            <person name="Jeon C.O."/>
        </authorList>
    </citation>
    <scope>NUCLEOTIDE SEQUENCE</scope>
    <source>
        <strain evidence="2">SE-s28</strain>
    </source>
</reference>
<gene>
    <name evidence="2" type="ORF">G6047_09340</name>
</gene>
<proteinExistence type="predicted"/>
<protein>
    <submittedName>
        <fullName evidence="2">Uncharacterized protein</fullName>
    </submittedName>
</protein>
<sequence>MRSNENHSNQNHENRTSPAQLQISQTQFFSYALPPGWRVGEDGQFALTLLAPDNQALTILVGNSGLMPNTNPAQFVYQKLSAMQVQNLQLGQMQQINPINGFKQAYAMELHYQSNGNSYRGVATAQIIPYYDGCVMAMTAAISESSQWAEYSQWLPQVSQQVSATNGAAFGMRGLMQQNLRNSMAYADAAKQYRDWSQKNWQQVTDDKNAVTDRQNTEFRENLGAVQTYDNPNSSTPTVELSTKYQYYWSNKQGQILGTNDASANPNHGDTGDWSPLQKTKH</sequence>
<evidence type="ECO:0000313" key="3">
    <source>
        <dbReference type="Proteomes" id="UP000712080"/>
    </source>
</evidence>
<organism evidence="2 3">
    <name type="scientific">Flavobacterium silvaticum</name>
    <dbReference type="NCBI Taxonomy" id="1852020"/>
    <lineage>
        <taxon>Bacteria</taxon>
        <taxon>Pseudomonadati</taxon>
        <taxon>Bacteroidota</taxon>
        <taxon>Flavobacteriia</taxon>
        <taxon>Flavobacteriales</taxon>
        <taxon>Flavobacteriaceae</taxon>
        <taxon>Flavobacterium</taxon>
    </lineage>
</organism>
<comment type="caution">
    <text evidence="2">The sequence shown here is derived from an EMBL/GenBank/DDBJ whole genome shotgun (WGS) entry which is preliminary data.</text>
</comment>